<feature type="transmembrane region" description="Helical" evidence="7">
    <location>
        <begin position="87"/>
        <end position="106"/>
    </location>
</feature>
<gene>
    <name evidence="9" type="ORF">H9654_02395</name>
</gene>
<keyword evidence="4 7" id="KW-0812">Transmembrane</keyword>
<sequence length="509" mass="51622">MSLPATAPPTSALSPARRWSLLFTVAAGLLLVTLDNSVLYTALPTLASELHASDSQQLWIINAYPLVMAGLLLGAGTLGDRIGHRRMFLIGLSAFGAASLVAAFSQSAGQLIGARAALAVGAAAMMPATLALIGLTFHEERERNIAIAIWGSVAIIGAALGPIIGGVLLARFWWGSVFLVNVPVVVLAFIATLALAPKGVPDGSRRWDFASSLLALVALSGLVLGIKSVIAAPPAWITAAIAAGVASIAAAAFVRRQRVLPYPLLDVAIFRNPAFLCGTLAAVFTLFALAGLQLVTTQRFQLIAGFTPLQAGLLVSVAALGSLPSALFGGMFLHRVGLRPLISGGLACGALGVAVVALGFAHGLGWAITGMAVTGVGMGATISVASTAIIGNAPADRAGMASSVEEVAYEFGGLLAVAVLGSLAAALYTAFLPPDAALPAAAREGIGQALQAVGTPAPQWLDAVHAAYDRAYQWVLVVIAVALAIGAMLTALLLRSGPGSREAAPVAVH</sequence>
<keyword evidence="5 7" id="KW-1133">Transmembrane helix</keyword>
<keyword evidence="10" id="KW-1185">Reference proteome</keyword>
<feature type="transmembrane region" description="Helical" evidence="7">
    <location>
        <begin position="340"/>
        <end position="360"/>
    </location>
</feature>
<evidence type="ECO:0000313" key="10">
    <source>
        <dbReference type="Proteomes" id="UP000636938"/>
    </source>
</evidence>
<feature type="domain" description="Major facilitator superfamily (MFS) profile" evidence="8">
    <location>
        <begin position="21"/>
        <end position="498"/>
    </location>
</feature>
<organism evidence="9 10">
    <name type="scientific">Stenotrophomonas lacuserhaii</name>
    <dbReference type="NCBI Taxonomy" id="2760084"/>
    <lineage>
        <taxon>Bacteria</taxon>
        <taxon>Pseudomonadati</taxon>
        <taxon>Pseudomonadota</taxon>
        <taxon>Gammaproteobacteria</taxon>
        <taxon>Lysobacterales</taxon>
        <taxon>Lysobacteraceae</taxon>
        <taxon>Stenotrophomonas</taxon>
    </lineage>
</organism>
<dbReference type="GO" id="GO:0022857">
    <property type="term" value="F:transmembrane transporter activity"/>
    <property type="evidence" value="ECO:0007669"/>
    <property type="project" value="InterPro"/>
</dbReference>
<feature type="transmembrane region" description="Helical" evidence="7">
    <location>
        <begin position="236"/>
        <end position="254"/>
    </location>
</feature>
<evidence type="ECO:0000256" key="6">
    <source>
        <dbReference type="ARBA" id="ARBA00023136"/>
    </source>
</evidence>
<dbReference type="InterPro" id="IPR011701">
    <property type="entry name" value="MFS"/>
</dbReference>
<feature type="transmembrane region" description="Helical" evidence="7">
    <location>
        <begin position="21"/>
        <end position="43"/>
    </location>
</feature>
<evidence type="ECO:0000256" key="5">
    <source>
        <dbReference type="ARBA" id="ARBA00022989"/>
    </source>
</evidence>
<dbReference type="Gene3D" id="1.20.1250.20">
    <property type="entry name" value="MFS general substrate transporter like domains"/>
    <property type="match status" value="1"/>
</dbReference>
<keyword evidence="2" id="KW-0813">Transport</keyword>
<evidence type="ECO:0000259" key="8">
    <source>
        <dbReference type="PROSITE" id="PS50850"/>
    </source>
</evidence>
<dbReference type="AlphaFoldDB" id="A0A8X8FT97"/>
<dbReference type="Pfam" id="PF07690">
    <property type="entry name" value="MFS_1"/>
    <property type="match status" value="1"/>
</dbReference>
<dbReference type="PROSITE" id="PS50850">
    <property type="entry name" value="MFS"/>
    <property type="match status" value="1"/>
</dbReference>
<dbReference type="PANTHER" id="PTHR42718">
    <property type="entry name" value="MAJOR FACILITATOR SUPERFAMILY MULTIDRUG TRANSPORTER MFSC"/>
    <property type="match status" value="1"/>
</dbReference>
<feature type="transmembrane region" description="Helical" evidence="7">
    <location>
        <begin position="471"/>
        <end position="494"/>
    </location>
</feature>
<evidence type="ECO:0000256" key="2">
    <source>
        <dbReference type="ARBA" id="ARBA00022448"/>
    </source>
</evidence>
<feature type="transmembrane region" description="Helical" evidence="7">
    <location>
        <begin position="274"/>
        <end position="292"/>
    </location>
</feature>
<evidence type="ECO:0000256" key="4">
    <source>
        <dbReference type="ARBA" id="ARBA00022692"/>
    </source>
</evidence>
<dbReference type="GO" id="GO:0005886">
    <property type="term" value="C:plasma membrane"/>
    <property type="evidence" value="ECO:0007669"/>
    <property type="project" value="UniProtKB-SubCell"/>
</dbReference>
<evidence type="ECO:0000256" key="1">
    <source>
        <dbReference type="ARBA" id="ARBA00004651"/>
    </source>
</evidence>
<dbReference type="RefSeq" id="WP_191768712.1">
    <property type="nucleotide sequence ID" value="NZ_JACSQS010000001.1"/>
</dbReference>
<keyword evidence="3" id="KW-1003">Cell membrane</keyword>
<accession>A0A8X8FT97</accession>
<protein>
    <submittedName>
        <fullName evidence="9">MFS transporter</fullName>
    </submittedName>
</protein>
<keyword evidence="6 7" id="KW-0472">Membrane</keyword>
<proteinExistence type="predicted"/>
<dbReference type="CDD" id="cd17321">
    <property type="entry name" value="MFS_MMR_MDR_like"/>
    <property type="match status" value="1"/>
</dbReference>
<name>A0A8X8FT97_9GAMM</name>
<feature type="transmembrane region" description="Helical" evidence="7">
    <location>
        <begin position="58"/>
        <end position="75"/>
    </location>
</feature>
<feature type="transmembrane region" description="Helical" evidence="7">
    <location>
        <begin position="147"/>
        <end position="170"/>
    </location>
</feature>
<dbReference type="Proteomes" id="UP000636938">
    <property type="component" value="Unassembled WGS sequence"/>
</dbReference>
<feature type="transmembrane region" description="Helical" evidence="7">
    <location>
        <begin position="312"/>
        <end position="333"/>
    </location>
</feature>
<comment type="subcellular location">
    <subcellularLocation>
        <location evidence="1">Cell membrane</location>
        <topology evidence="1">Multi-pass membrane protein</topology>
    </subcellularLocation>
</comment>
<evidence type="ECO:0000313" key="9">
    <source>
        <dbReference type="EMBL" id="MBD7953043.1"/>
    </source>
</evidence>
<comment type="caution">
    <text evidence="9">The sequence shown here is derived from an EMBL/GenBank/DDBJ whole genome shotgun (WGS) entry which is preliminary data.</text>
</comment>
<dbReference type="PANTHER" id="PTHR42718:SF47">
    <property type="entry name" value="METHYL VIOLOGEN RESISTANCE PROTEIN SMVA"/>
    <property type="match status" value="1"/>
</dbReference>
<dbReference type="SUPFAM" id="SSF103473">
    <property type="entry name" value="MFS general substrate transporter"/>
    <property type="match status" value="1"/>
</dbReference>
<evidence type="ECO:0000256" key="7">
    <source>
        <dbReference type="SAM" id="Phobius"/>
    </source>
</evidence>
<feature type="transmembrane region" description="Helical" evidence="7">
    <location>
        <begin position="209"/>
        <end position="230"/>
    </location>
</feature>
<dbReference type="Gene3D" id="1.20.1720.10">
    <property type="entry name" value="Multidrug resistance protein D"/>
    <property type="match status" value="1"/>
</dbReference>
<dbReference type="EMBL" id="JACSQS010000001">
    <property type="protein sequence ID" value="MBD7953043.1"/>
    <property type="molecule type" value="Genomic_DNA"/>
</dbReference>
<dbReference type="InterPro" id="IPR036259">
    <property type="entry name" value="MFS_trans_sf"/>
</dbReference>
<feature type="transmembrane region" description="Helical" evidence="7">
    <location>
        <begin position="112"/>
        <end position="135"/>
    </location>
</feature>
<dbReference type="InterPro" id="IPR020846">
    <property type="entry name" value="MFS_dom"/>
</dbReference>
<feature type="transmembrane region" description="Helical" evidence="7">
    <location>
        <begin position="411"/>
        <end position="431"/>
    </location>
</feature>
<reference evidence="9 10" key="1">
    <citation type="submission" date="2020-08" db="EMBL/GenBank/DDBJ databases">
        <title>A Genomic Blueprint of the Chicken Gut Microbiome.</title>
        <authorList>
            <person name="Gilroy R."/>
            <person name="Ravi A."/>
            <person name="Getino M."/>
            <person name="Pursley I."/>
            <person name="Horton D.L."/>
            <person name="Alikhan N.-F."/>
            <person name="Baker D."/>
            <person name="Gharbi K."/>
            <person name="Hall N."/>
            <person name="Watson M."/>
            <person name="Adriaenssens E.M."/>
            <person name="Foster-Nyarko E."/>
            <person name="Jarju S."/>
            <person name="Secka A."/>
            <person name="Antonio M."/>
            <person name="Oren A."/>
            <person name="Chaudhuri R."/>
            <person name="La Ragione R.M."/>
            <person name="Hildebrand F."/>
            <person name="Pallen M.J."/>
        </authorList>
    </citation>
    <scope>NUCLEOTIDE SEQUENCE [LARGE SCALE GENOMIC DNA]</scope>
    <source>
        <strain evidence="9 10">Sa5BUN4</strain>
    </source>
</reference>
<feature type="transmembrane region" description="Helical" evidence="7">
    <location>
        <begin position="176"/>
        <end position="197"/>
    </location>
</feature>
<feature type="transmembrane region" description="Helical" evidence="7">
    <location>
        <begin position="366"/>
        <end position="390"/>
    </location>
</feature>
<evidence type="ECO:0000256" key="3">
    <source>
        <dbReference type="ARBA" id="ARBA00022475"/>
    </source>
</evidence>